<keyword evidence="3" id="KW-1185">Reference proteome</keyword>
<organism evidence="2 3">
    <name type="scientific">Smittium mucronatum</name>
    <dbReference type="NCBI Taxonomy" id="133383"/>
    <lineage>
        <taxon>Eukaryota</taxon>
        <taxon>Fungi</taxon>
        <taxon>Fungi incertae sedis</taxon>
        <taxon>Zoopagomycota</taxon>
        <taxon>Kickxellomycotina</taxon>
        <taxon>Harpellomycetes</taxon>
        <taxon>Harpellales</taxon>
        <taxon>Legeriomycetaceae</taxon>
        <taxon>Smittium</taxon>
    </lineage>
</organism>
<comment type="caution">
    <text evidence="2">The sequence shown here is derived from an EMBL/GenBank/DDBJ whole genome shotgun (WGS) entry which is preliminary data.</text>
</comment>
<dbReference type="EMBL" id="LSSL01007161">
    <property type="protein sequence ID" value="OLY78150.1"/>
    <property type="molecule type" value="Genomic_DNA"/>
</dbReference>
<accession>A0A1R0GMN8</accession>
<protein>
    <submittedName>
        <fullName evidence="2">Uncharacterized protein</fullName>
    </submittedName>
</protein>
<name>A0A1R0GMN8_9FUNG</name>
<gene>
    <name evidence="2" type="ORF">AYI68_g7808</name>
</gene>
<evidence type="ECO:0000313" key="3">
    <source>
        <dbReference type="Proteomes" id="UP000187455"/>
    </source>
</evidence>
<evidence type="ECO:0000256" key="1">
    <source>
        <dbReference type="SAM" id="MobiDB-lite"/>
    </source>
</evidence>
<proteinExistence type="predicted"/>
<feature type="region of interest" description="Disordered" evidence="1">
    <location>
        <begin position="24"/>
        <end position="52"/>
    </location>
</feature>
<sequence>MLDAESNSLMEYYAFDLMHPKKKTDTIEQDKVSQGSKKGPDRDIFGNITKTCDRGGSKKNPMILKYDIHNTKED</sequence>
<dbReference type="AlphaFoldDB" id="A0A1R0GMN8"/>
<reference evidence="2 3" key="1">
    <citation type="journal article" date="2016" name="Mol. Biol. Evol.">
        <title>Genome-Wide Survey of Gut Fungi (Harpellales) Reveals the First Horizontally Transferred Ubiquitin Gene from a Mosquito Host.</title>
        <authorList>
            <person name="Wang Y."/>
            <person name="White M.M."/>
            <person name="Kvist S."/>
            <person name="Moncalvo J.M."/>
        </authorList>
    </citation>
    <scope>NUCLEOTIDE SEQUENCE [LARGE SCALE GENOMIC DNA]</scope>
    <source>
        <strain evidence="2 3">ALG-7-W6</strain>
    </source>
</reference>
<evidence type="ECO:0000313" key="2">
    <source>
        <dbReference type="EMBL" id="OLY78150.1"/>
    </source>
</evidence>
<dbReference type="Proteomes" id="UP000187455">
    <property type="component" value="Unassembled WGS sequence"/>
</dbReference>